<evidence type="ECO:0000313" key="5">
    <source>
        <dbReference type="Proteomes" id="UP001595583"/>
    </source>
</evidence>
<evidence type="ECO:0000256" key="2">
    <source>
        <dbReference type="SAM" id="Phobius"/>
    </source>
</evidence>
<accession>A0ABV7KA19</accession>
<feature type="transmembrane region" description="Helical" evidence="2">
    <location>
        <begin position="140"/>
        <end position="160"/>
    </location>
</feature>
<gene>
    <name evidence="4" type="ORF">ACFOHJ_08885</name>
</gene>
<feature type="transmembrane region" description="Helical" evidence="2">
    <location>
        <begin position="260"/>
        <end position="282"/>
    </location>
</feature>
<feature type="region of interest" description="Disordered" evidence="1">
    <location>
        <begin position="311"/>
        <end position="335"/>
    </location>
</feature>
<keyword evidence="2" id="KW-0812">Transmembrane</keyword>
<dbReference type="InterPro" id="IPR002656">
    <property type="entry name" value="Acyl_transf_3_dom"/>
</dbReference>
<evidence type="ECO:0000256" key="1">
    <source>
        <dbReference type="SAM" id="MobiDB-lite"/>
    </source>
</evidence>
<feature type="transmembrane region" description="Helical" evidence="2">
    <location>
        <begin position="172"/>
        <end position="192"/>
    </location>
</feature>
<dbReference type="GO" id="GO:0016746">
    <property type="term" value="F:acyltransferase activity"/>
    <property type="evidence" value="ECO:0007669"/>
    <property type="project" value="UniProtKB-KW"/>
</dbReference>
<keyword evidence="2" id="KW-0472">Membrane</keyword>
<dbReference type="RefSeq" id="WP_378220229.1">
    <property type="nucleotide sequence ID" value="NZ_JBHRTK010000010.1"/>
</dbReference>
<evidence type="ECO:0000259" key="3">
    <source>
        <dbReference type="Pfam" id="PF01757"/>
    </source>
</evidence>
<keyword evidence="4" id="KW-0012">Acyltransferase</keyword>
<sequence>MITTLLTREADRYGSISLSAFYRRRAIRLLPPLLVTLALAAVACWFGLISGEIDARSLASQIFFFSNYYNLYGPAHQGLGGTGVLWSLAVEEHFYLLFPLLFILLFRGAIGIRHIVALVVLVLAWRCARIALWGTDEWTIYFSSDTRIDSILFGCLLALLEWRGFRFPEGWAAWPILVAAACLLLPTFIVSSDFFRSTFRYSLQGLALMPFFFYAVHKPSALPFRPLNWPLARRIGVYSYSIYLCHDVFIDALVRQGASTVSVLVFAGVLSVGYAALLHELVEKPFRGMRSRTVGHPVQAGAAVGPAAVERASDDTLQPGRGAGTQPAFGRGRMP</sequence>
<keyword evidence="4" id="KW-0808">Transferase</keyword>
<feature type="transmembrane region" description="Helical" evidence="2">
    <location>
        <begin position="198"/>
        <end position="216"/>
    </location>
</feature>
<feature type="transmembrane region" description="Helical" evidence="2">
    <location>
        <begin position="29"/>
        <end position="48"/>
    </location>
</feature>
<dbReference type="PANTHER" id="PTHR23028:SF53">
    <property type="entry name" value="ACYL_TRANSF_3 DOMAIN-CONTAINING PROTEIN"/>
    <property type="match status" value="1"/>
</dbReference>
<reference evidence="5" key="1">
    <citation type="journal article" date="2019" name="Int. J. Syst. Evol. Microbiol.">
        <title>The Global Catalogue of Microorganisms (GCM) 10K type strain sequencing project: providing services to taxonomists for standard genome sequencing and annotation.</title>
        <authorList>
            <consortium name="The Broad Institute Genomics Platform"/>
            <consortium name="The Broad Institute Genome Sequencing Center for Infectious Disease"/>
            <person name="Wu L."/>
            <person name="Ma J."/>
        </authorList>
    </citation>
    <scope>NUCLEOTIDE SEQUENCE [LARGE SCALE GENOMIC DNA]</scope>
    <source>
        <strain evidence="5">KCTC 52165</strain>
    </source>
</reference>
<dbReference type="PANTHER" id="PTHR23028">
    <property type="entry name" value="ACETYLTRANSFERASE"/>
    <property type="match status" value="1"/>
</dbReference>
<dbReference type="InterPro" id="IPR050879">
    <property type="entry name" value="Acyltransferase_3"/>
</dbReference>
<dbReference type="Pfam" id="PF01757">
    <property type="entry name" value="Acyl_transf_3"/>
    <property type="match status" value="1"/>
</dbReference>
<name>A0ABV7KA19_9HYPH</name>
<dbReference type="EMBL" id="JBHRTK010000010">
    <property type="protein sequence ID" value="MFC3206323.1"/>
    <property type="molecule type" value="Genomic_DNA"/>
</dbReference>
<dbReference type="Proteomes" id="UP001595583">
    <property type="component" value="Unassembled WGS sequence"/>
</dbReference>
<evidence type="ECO:0000313" key="4">
    <source>
        <dbReference type="EMBL" id="MFC3206323.1"/>
    </source>
</evidence>
<organism evidence="4 5">
    <name type="scientific">Aquamicrobium soli</name>
    <dbReference type="NCBI Taxonomy" id="1811518"/>
    <lineage>
        <taxon>Bacteria</taxon>
        <taxon>Pseudomonadati</taxon>
        <taxon>Pseudomonadota</taxon>
        <taxon>Alphaproteobacteria</taxon>
        <taxon>Hyphomicrobiales</taxon>
        <taxon>Phyllobacteriaceae</taxon>
        <taxon>Aquamicrobium</taxon>
    </lineage>
</organism>
<keyword evidence="5" id="KW-1185">Reference proteome</keyword>
<comment type="caution">
    <text evidence="4">The sequence shown here is derived from an EMBL/GenBank/DDBJ whole genome shotgun (WGS) entry which is preliminary data.</text>
</comment>
<dbReference type="EC" id="2.3.-.-" evidence="4"/>
<proteinExistence type="predicted"/>
<keyword evidence="2" id="KW-1133">Transmembrane helix</keyword>
<feature type="domain" description="Acyltransferase 3" evidence="3">
    <location>
        <begin position="12"/>
        <end position="277"/>
    </location>
</feature>
<protein>
    <submittedName>
        <fullName evidence="4">Acyltransferase family protein</fullName>
        <ecNumber evidence="4">2.3.-.-</ecNumber>
    </submittedName>
</protein>